<protein>
    <submittedName>
        <fullName evidence="3">ComF family protein</fullName>
    </submittedName>
</protein>
<dbReference type="AlphaFoldDB" id="A0A3A1R770"/>
<name>A0A3A1R770_9BACI</name>
<dbReference type="Gene3D" id="3.40.50.2020">
    <property type="match status" value="1"/>
</dbReference>
<feature type="domain" description="Phosphoribosyltransferase" evidence="2">
    <location>
        <begin position="143"/>
        <end position="235"/>
    </location>
</feature>
<evidence type="ECO:0000313" key="3">
    <source>
        <dbReference type="EMBL" id="RIW39068.1"/>
    </source>
</evidence>
<evidence type="ECO:0000256" key="1">
    <source>
        <dbReference type="ARBA" id="ARBA00008007"/>
    </source>
</evidence>
<evidence type="ECO:0000259" key="2">
    <source>
        <dbReference type="Pfam" id="PF00156"/>
    </source>
</evidence>
<dbReference type="PANTHER" id="PTHR47505:SF1">
    <property type="entry name" value="DNA UTILIZATION PROTEIN YHGH"/>
    <property type="match status" value="1"/>
</dbReference>
<dbReference type="Pfam" id="PF00156">
    <property type="entry name" value="Pribosyltran"/>
    <property type="match status" value="1"/>
</dbReference>
<dbReference type="RefSeq" id="WP_119545137.1">
    <property type="nucleotide sequence ID" value="NZ_QXIR01000001.1"/>
</dbReference>
<dbReference type="InterPro" id="IPR029057">
    <property type="entry name" value="PRTase-like"/>
</dbReference>
<gene>
    <name evidence="3" type="ORF">D3H55_01565</name>
</gene>
<comment type="caution">
    <text evidence="3">The sequence shown here is derived from an EMBL/GenBank/DDBJ whole genome shotgun (WGS) entry which is preliminary data.</text>
</comment>
<dbReference type="SUPFAM" id="SSF53271">
    <property type="entry name" value="PRTase-like"/>
    <property type="match status" value="1"/>
</dbReference>
<dbReference type="EMBL" id="QXIR01000001">
    <property type="protein sequence ID" value="RIW39068.1"/>
    <property type="molecule type" value="Genomic_DNA"/>
</dbReference>
<accession>A0A3A1R770</accession>
<proteinExistence type="inferred from homology"/>
<sequence length="237" mass="27203">MNFHCLNCHSEIDYHITWNSFFFTPKELWLCGKCSSQLHPIAGERCQICSRQLSLLEPQYIKEGICLDCIRWEQDPIHTSVLTQNISIYNYNDFLKEYLARFKYRGDYVLVKAFTQAVQQEIHNLEADLITTIPLSSERLQERGFNQAEALAKESGLTTQQLLVRRHSEKQSKKSRQQRIASEEVFQLPPDLTPDITHKSILIIDDIYTTGTTLRQAAKLLKQAGAGKISSLTIARG</sequence>
<dbReference type="CDD" id="cd06223">
    <property type="entry name" value="PRTases_typeI"/>
    <property type="match status" value="1"/>
</dbReference>
<reference evidence="3 4" key="1">
    <citation type="submission" date="2018-09" db="EMBL/GenBank/DDBJ databases">
        <title>Bacillus saliacetes sp. nov., isolated from Thai shrimp paste (Ka-pi).</title>
        <authorList>
            <person name="Daroonpunt R."/>
            <person name="Tanasupawat S."/>
            <person name="Yiamsombut S."/>
        </authorList>
    </citation>
    <scope>NUCLEOTIDE SEQUENCE [LARGE SCALE GENOMIC DNA]</scope>
    <source>
        <strain evidence="3 4">SKP7-4</strain>
    </source>
</reference>
<keyword evidence="4" id="KW-1185">Reference proteome</keyword>
<organism evidence="3 4">
    <name type="scientific">Bacillus salacetis</name>
    <dbReference type="NCBI Taxonomy" id="2315464"/>
    <lineage>
        <taxon>Bacteria</taxon>
        <taxon>Bacillati</taxon>
        <taxon>Bacillota</taxon>
        <taxon>Bacilli</taxon>
        <taxon>Bacillales</taxon>
        <taxon>Bacillaceae</taxon>
        <taxon>Bacillus</taxon>
    </lineage>
</organism>
<dbReference type="PANTHER" id="PTHR47505">
    <property type="entry name" value="DNA UTILIZATION PROTEIN YHGH"/>
    <property type="match status" value="1"/>
</dbReference>
<evidence type="ECO:0000313" key="4">
    <source>
        <dbReference type="Proteomes" id="UP000265801"/>
    </source>
</evidence>
<dbReference type="OrthoDB" id="9779910at2"/>
<comment type="similarity">
    <text evidence="1">Belongs to the ComF/GntX family.</text>
</comment>
<dbReference type="InterPro" id="IPR051910">
    <property type="entry name" value="ComF/GntX_DNA_util-trans"/>
</dbReference>
<dbReference type="Proteomes" id="UP000265801">
    <property type="component" value="Unassembled WGS sequence"/>
</dbReference>
<dbReference type="InterPro" id="IPR000836">
    <property type="entry name" value="PRTase_dom"/>
</dbReference>